<reference evidence="2 3" key="1">
    <citation type="submission" date="2016-08" db="EMBL/GenBank/DDBJ databases">
        <title>A new outlook on sporulation: Clostridium algidixylanolyticum.</title>
        <authorList>
            <person name="Poppleton D.I."/>
            <person name="Gribaldo S."/>
        </authorList>
    </citation>
    <scope>NUCLEOTIDE SEQUENCE [LARGE SCALE GENOMIC DNA]</scope>
    <source>
        <strain evidence="2 3">SPL73</strain>
    </source>
</reference>
<dbReference type="Proteomes" id="UP000284277">
    <property type="component" value="Unassembled WGS sequence"/>
</dbReference>
<evidence type="ECO:0000313" key="2">
    <source>
        <dbReference type="EMBL" id="RKD32002.1"/>
    </source>
</evidence>
<dbReference type="OrthoDB" id="1925387at2"/>
<dbReference type="EMBL" id="MCIA01000014">
    <property type="protein sequence ID" value="RKD32002.1"/>
    <property type="molecule type" value="Genomic_DNA"/>
</dbReference>
<accession>A0A419T3F3</accession>
<comment type="caution">
    <text evidence="2">The sequence shown here is derived from an EMBL/GenBank/DDBJ whole genome shotgun (WGS) entry which is preliminary data.</text>
</comment>
<name>A0A419T3F3_9FIRM</name>
<keyword evidence="1" id="KW-0812">Transmembrane</keyword>
<evidence type="ECO:0000313" key="3">
    <source>
        <dbReference type="Proteomes" id="UP000284277"/>
    </source>
</evidence>
<gene>
    <name evidence="2" type="ORF">BET01_18470</name>
</gene>
<sequence length="233" mass="26793">MTPYEDKTIKDSLREERKKLKDMNGKDKLWYIWEYYKIPIISVFVSLFLIISIASAIYSNRFETALNCVILNSQFTSESTSPDDYFDKGFRQYINLPEDTKIEVNHSMSLSFEESAMNDFTYAELAKLSAMITSKELDVMIGRKDSIDHFGKMDGFTDLKEILSPEEYEKVKDKIYFVTSDETGQKVAAGILIDEADFEKKTGLLIDGPILSVMINSTHKDTAHDLIRYMFGL</sequence>
<keyword evidence="1" id="KW-1133">Transmembrane helix</keyword>
<keyword evidence="3" id="KW-1185">Reference proteome</keyword>
<evidence type="ECO:0000256" key="1">
    <source>
        <dbReference type="SAM" id="Phobius"/>
    </source>
</evidence>
<dbReference type="AlphaFoldDB" id="A0A419T3F3"/>
<protein>
    <submittedName>
        <fullName evidence="2">Uncharacterized protein</fullName>
    </submittedName>
</protein>
<feature type="transmembrane region" description="Helical" evidence="1">
    <location>
        <begin position="38"/>
        <end position="58"/>
    </location>
</feature>
<keyword evidence="1" id="KW-0472">Membrane</keyword>
<organism evidence="2 3">
    <name type="scientific">Lacrimispora algidixylanolytica</name>
    <dbReference type="NCBI Taxonomy" id="94868"/>
    <lineage>
        <taxon>Bacteria</taxon>
        <taxon>Bacillati</taxon>
        <taxon>Bacillota</taxon>
        <taxon>Clostridia</taxon>
        <taxon>Lachnospirales</taxon>
        <taxon>Lachnospiraceae</taxon>
        <taxon>Lacrimispora</taxon>
    </lineage>
</organism>
<dbReference type="RefSeq" id="WP_120196664.1">
    <property type="nucleotide sequence ID" value="NZ_MCIA01000014.1"/>
</dbReference>
<proteinExistence type="predicted"/>